<sequence length="190" mass="20147">MPGGGGVAALAGALGAALGLMVCNLTEGKEKFKDVQESVVKLKQEGTRLKDELLSGIDGDGHAYLEIVNAYKLPKSNENEILIRKQAVQEATKKAARYSLSVGQSCLQVMNFAINVVHSGNPNAASESLACGLLAYAGVYAALVTVEINLASISDRIFVQEILAINISIKEQAEALKKQITLDVAKHIII</sequence>
<evidence type="ECO:0000313" key="3">
    <source>
        <dbReference type="Proteomes" id="UP000216052"/>
    </source>
</evidence>
<evidence type="ECO:0000313" key="2">
    <source>
        <dbReference type="EMBL" id="XFO72970.1"/>
    </source>
</evidence>
<dbReference type="EC" id="3.5.4.9" evidence="2"/>
<keyword evidence="2" id="KW-0378">Hydrolase</keyword>
<keyword evidence="3" id="KW-1185">Reference proteome</keyword>
<dbReference type="Gene3D" id="1.20.120.680">
    <property type="entry name" value="Formiminotetrahydrofolate cyclodeaminase monomer, up-and-down helical bundle"/>
    <property type="match status" value="1"/>
</dbReference>
<dbReference type="Pfam" id="PF04961">
    <property type="entry name" value="FTCD_C"/>
    <property type="match status" value="1"/>
</dbReference>
<proteinExistence type="predicted"/>
<dbReference type="InterPro" id="IPR036178">
    <property type="entry name" value="Formintransfe-cycloase-like_sf"/>
</dbReference>
<organism evidence="2 3">
    <name type="scientific">Sporomusa acidovorans (strain ATCC 49682 / DSM 3132 / Mol)</name>
    <dbReference type="NCBI Taxonomy" id="1123286"/>
    <lineage>
        <taxon>Bacteria</taxon>
        <taxon>Bacillati</taxon>
        <taxon>Bacillota</taxon>
        <taxon>Negativicutes</taxon>
        <taxon>Selenomonadales</taxon>
        <taxon>Sporomusaceae</taxon>
        <taxon>Sporomusa</taxon>
    </lineage>
</organism>
<dbReference type="InterPro" id="IPR007044">
    <property type="entry name" value="Cyclodeamin/CycHdrlase"/>
</dbReference>
<gene>
    <name evidence="2" type="primary">fchA_2</name>
    <name evidence="2" type="ORF">SPACI_030270</name>
</gene>
<dbReference type="EMBL" id="CP155571">
    <property type="protein sequence ID" value="XFO72970.1"/>
    <property type="molecule type" value="Genomic_DNA"/>
</dbReference>
<dbReference type="SUPFAM" id="SSF101262">
    <property type="entry name" value="Methenyltetrahydrofolate cyclohydrolase-like"/>
    <property type="match status" value="1"/>
</dbReference>
<protein>
    <submittedName>
        <fullName evidence="2">Methenyltetrahydrofolate cyclohydrolase</fullName>
        <ecNumber evidence="2">3.5.4.9</ecNumber>
    </submittedName>
</protein>
<dbReference type="Proteomes" id="UP000216052">
    <property type="component" value="Chromosome"/>
</dbReference>
<reference evidence="2" key="1">
    <citation type="submission" date="2024-05" db="EMBL/GenBank/DDBJ databases">
        <title>Isolation and characterization of Sporomusa carbonis sp. nov., a carboxydotrophic hydrogenogen in the genus of Sporomusa isolated from a charcoal burning pile.</title>
        <authorList>
            <person name="Boeer T."/>
            <person name="Rosenbaum F."/>
            <person name="Eysell L."/>
            <person name="Mueller V."/>
            <person name="Daniel R."/>
            <person name="Poehlein A."/>
        </authorList>
    </citation>
    <scope>NUCLEOTIDE SEQUENCE [LARGE SCALE GENOMIC DNA]</scope>
    <source>
        <strain evidence="2">DSM 3132</strain>
    </source>
</reference>
<dbReference type="GO" id="GO:0004477">
    <property type="term" value="F:methenyltetrahydrofolate cyclohydrolase activity"/>
    <property type="evidence" value="ECO:0007669"/>
    <property type="project" value="UniProtKB-EC"/>
</dbReference>
<evidence type="ECO:0000259" key="1">
    <source>
        <dbReference type="Pfam" id="PF04961"/>
    </source>
</evidence>
<name>A0ABZ3J4F7_SPOA4</name>
<accession>A0ABZ3J4F7</accession>
<feature type="domain" description="Cyclodeaminase/cyclohydrolase" evidence="1">
    <location>
        <begin position="1"/>
        <end position="163"/>
    </location>
</feature>